<dbReference type="GO" id="GO:0035035">
    <property type="term" value="F:histone acetyltransferase binding"/>
    <property type="evidence" value="ECO:0007669"/>
    <property type="project" value="TreeGrafter"/>
</dbReference>
<dbReference type="PANTHER" id="PTHR22443">
    <property type="entry name" value="NON-SPECIFIC LETHAL 1, ISOFORM M"/>
    <property type="match status" value="1"/>
</dbReference>
<accession>A0AAN9CGC1</accession>
<feature type="region of interest" description="Disordered" evidence="1">
    <location>
        <begin position="910"/>
        <end position="966"/>
    </location>
</feature>
<keyword evidence="4" id="KW-1185">Reference proteome</keyword>
<dbReference type="Pfam" id="PF15275">
    <property type="entry name" value="PEHE"/>
    <property type="match status" value="1"/>
</dbReference>
<evidence type="ECO:0000313" key="3">
    <source>
        <dbReference type="EMBL" id="KAK7134282.1"/>
    </source>
</evidence>
<dbReference type="Proteomes" id="UP001364617">
    <property type="component" value="Unassembled WGS sequence"/>
</dbReference>
<organism evidence="3 4">
    <name type="scientific">Phoxinus phoxinus</name>
    <name type="common">Eurasian minnow</name>
    <dbReference type="NCBI Taxonomy" id="58324"/>
    <lineage>
        <taxon>Eukaryota</taxon>
        <taxon>Metazoa</taxon>
        <taxon>Chordata</taxon>
        <taxon>Craniata</taxon>
        <taxon>Vertebrata</taxon>
        <taxon>Euteleostomi</taxon>
        <taxon>Actinopterygii</taxon>
        <taxon>Neopterygii</taxon>
        <taxon>Teleostei</taxon>
        <taxon>Ostariophysi</taxon>
        <taxon>Cypriniformes</taxon>
        <taxon>Leuciscidae</taxon>
        <taxon>Phoxininae</taxon>
        <taxon>Phoxinus</taxon>
    </lineage>
</organism>
<dbReference type="Gene3D" id="6.10.250.3170">
    <property type="match status" value="1"/>
</dbReference>
<dbReference type="GO" id="GO:0044545">
    <property type="term" value="C:NSL complex"/>
    <property type="evidence" value="ECO:0007669"/>
    <property type="project" value="TreeGrafter"/>
</dbReference>
<dbReference type="InterPro" id="IPR026180">
    <property type="entry name" value="NSL1"/>
</dbReference>
<dbReference type="AlphaFoldDB" id="A0AAN9CGC1"/>
<feature type="compositionally biased region" description="Polar residues" evidence="1">
    <location>
        <begin position="918"/>
        <end position="936"/>
    </location>
</feature>
<feature type="compositionally biased region" description="Polar residues" evidence="1">
    <location>
        <begin position="409"/>
        <end position="418"/>
    </location>
</feature>
<feature type="compositionally biased region" description="Polar residues" evidence="1">
    <location>
        <begin position="797"/>
        <end position="811"/>
    </location>
</feature>
<protein>
    <recommendedName>
        <fullName evidence="2">PEHE domain-containing protein</fullName>
    </recommendedName>
</protein>
<gene>
    <name evidence="3" type="ORF">R3I93_017636</name>
</gene>
<reference evidence="3 4" key="1">
    <citation type="submission" date="2024-02" db="EMBL/GenBank/DDBJ databases">
        <title>Chromosome-level genome assembly of the Eurasian Minnow (Phoxinus phoxinus).</title>
        <authorList>
            <person name="Oriowo T.O."/>
            <person name="Martin S."/>
            <person name="Stange M."/>
            <person name="Chrysostomakis Y."/>
            <person name="Brown T."/>
            <person name="Winkler S."/>
            <person name="Kukowka S."/>
            <person name="Myers E.W."/>
            <person name="Bohne A."/>
        </authorList>
    </citation>
    <scope>NUCLEOTIDE SEQUENCE [LARGE SCALE GENOMIC DNA]</scope>
    <source>
        <strain evidence="3">ZFMK-TIS-60720</strain>
        <tissue evidence="3">Whole Organism</tissue>
    </source>
</reference>
<dbReference type="EMBL" id="JAYKXH010000019">
    <property type="protein sequence ID" value="KAK7134282.1"/>
    <property type="molecule type" value="Genomic_DNA"/>
</dbReference>
<feature type="region of interest" description="Disordered" evidence="1">
    <location>
        <begin position="409"/>
        <end position="434"/>
    </location>
</feature>
<proteinExistence type="predicted"/>
<evidence type="ECO:0000313" key="4">
    <source>
        <dbReference type="Proteomes" id="UP001364617"/>
    </source>
</evidence>
<dbReference type="PANTHER" id="PTHR22443:SF19">
    <property type="entry name" value="KAT8 REGULATORY NSL COMPLEX SUBUNIT 1-RELATED"/>
    <property type="match status" value="1"/>
</dbReference>
<feature type="region of interest" description="Disordered" evidence="1">
    <location>
        <begin position="755"/>
        <end position="817"/>
    </location>
</feature>
<comment type="caution">
    <text evidence="3">The sequence shown here is derived from an EMBL/GenBank/DDBJ whole genome shotgun (WGS) entry which is preliminary data.</text>
</comment>
<evidence type="ECO:0000259" key="2">
    <source>
        <dbReference type="PROSITE" id="PS52052"/>
    </source>
</evidence>
<feature type="region of interest" description="Disordered" evidence="1">
    <location>
        <begin position="518"/>
        <end position="541"/>
    </location>
</feature>
<feature type="domain" description="PEHE" evidence="2">
    <location>
        <begin position="849"/>
        <end position="970"/>
    </location>
</feature>
<feature type="region of interest" description="Disordered" evidence="1">
    <location>
        <begin position="1002"/>
        <end position="1023"/>
    </location>
</feature>
<feature type="compositionally biased region" description="Low complexity" evidence="1">
    <location>
        <begin position="780"/>
        <end position="796"/>
    </location>
</feature>
<dbReference type="PROSITE" id="PS52052">
    <property type="entry name" value="PEHE"/>
    <property type="match status" value="1"/>
</dbReference>
<dbReference type="InterPro" id="IPR029332">
    <property type="entry name" value="PEHE_dom"/>
</dbReference>
<dbReference type="SMART" id="SM01300">
    <property type="entry name" value="PEHE"/>
    <property type="match status" value="1"/>
</dbReference>
<sequence>MAAMAPALTDAPAEARHIRFKLASPSSTLSPGSTENNSNASNILISDSVSDSAGAHSNGKCHVNADDGQNFTHYHNVKGQEQDPLSKAPSLGKLAPYLCSDVTSLPSSIKVKESLKLQGVLKQSVLKSHGLLSGSIFPSAAAGSDFLLRKRHALELTGGQLKSLVNGGGAGSTMVPVNGLSKKVAVPSAAVAEKGSVATVNGDSNQPSTNGEALLSVSSKSVGTFTTSGQNGDVKPQQNLTPSIQGVSSHRELTALSEVKAEPESPVGGMVVEANSSNIVGFDNCPSSLSSSPVQDDSTLPTPNLEALLRDRVQQSQHRQTDIESRLLRLRKRLQVVQAKQVERHFKQQLSGFLDRTLTPTASRRAEPGAWRGPRASVDTHAHNLSRFLKGGRVASELERLHLSGTTHLHATETQFDSDATESSSGGESDVEEEELVRVDVDQCHIKLWRRAEGRFARERATIISHWTWLQAQISDLEYRIRQQVDIYRQLRASKGPVELGDSAPSCQRTINIMESNKNVLTSPTSQNFTESQSRLTDTSENDISFSSVAEMSDTCPSSLDSSSTSARTRPLVTCRRRRLIHPNTFHNLNGKVQRASFSPPLGCEVNGSCVMCGIARPLSKPDLPYGCPLLERVAHQDHSIHPVLSMQSDLALSLQLQKVLRSHWQTRTFDRIKPPKKIPLKHKLSITPPSSSSSSSFLSKHKFRLSNSHAAAVRLARHKSRLEKLHRQQVDISSCVPKPDALTPCRADRVLVRSHSRKRVREHSLDRADSPKVMMDAGSPCPSLSSLHSSNTSPLTRQLSLPVESSTPLGNSVPIRRRRGESPFDINNIVIPMSVAATTRVEKLQYKEILTPRWREVDTLAQPLAEEDDNIPVEDLSDTMFSKHHQPCEDQERSRWRWTALAPTQRRCSRSYKSMDGRTTPSMVGTNPSQPSSPDASHFHLLQDYGPVTSPLSPPSPDTPCSRDAHTPYTRDTHRLLYSEDTCGSTSDCTFEEKTVQPWDLRSFPLPEDPVVEPEMDKDQLNFPTVIRADAHSRAESESDASSP</sequence>
<name>A0AAN9CGC1_9TELE</name>
<evidence type="ECO:0000256" key="1">
    <source>
        <dbReference type="SAM" id="MobiDB-lite"/>
    </source>
</evidence>